<evidence type="ECO:0000313" key="3">
    <source>
        <dbReference type="Proteomes" id="UP000799776"/>
    </source>
</evidence>
<evidence type="ECO:0000313" key="2">
    <source>
        <dbReference type="EMBL" id="KAF2090347.1"/>
    </source>
</evidence>
<protein>
    <submittedName>
        <fullName evidence="2">Uncharacterized protein</fullName>
    </submittedName>
</protein>
<feature type="non-terminal residue" evidence="2">
    <location>
        <position position="1"/>
    </location>
</feature>
<dbReference type="EMBL" id="ML978713">
    <property type="protein sequence ID" value="KAF2090347.1"/>
    <property type="molecule type" value="Genomic_DNA"/>
</dbReference>
<gene>
    <name evidence="2" type="ORF">K490DRAFT_6729</name>
</gene>
<keyword evidence="1" id="KW-0472">Membrane</keyword>
<feature type="transmembrane region" description="Helical" evidence="1">
    <location>
        <begin position="634"/>
        <end position="655"/>
    </location>
</feature>
<organism evidence="2 3">
    <name type="scientific">Saccharata proteae CBS 121410</name>
    <dbReference type="NCBI Taxonomy" id="1314787"/>
    <lineage>
        <taxon>Eukaryota</taxon>
        <taxon>Fungi</taxon>
        <taxon>Dikarya</taxon>
        <taxon>Ascomycota</taxon>
        <taxon>Pezizomycotina</taxon>
        <taxon>Dothideomycetes</taxon>
        <taxon>Dothideomycetes incertae sedis</taxon>
        <taxon>Botryosphaeriales</taxon>
        <taxon>Saccharataceae</taxon>
        <taxon>Saccharata</taxon>
    </lineage>
</organism>
<comment type="caution">
    <text evidence="2">The sequence shown here is derived from an EMBL/GenBank/DDBJ whole genome shotgun (WGS) entry which is preliminary data.</text>
</comment>
<dbReference type="OrthoDB" id="4721035at2759"/>
<feature type="transmembrane region" description="Helical" evidence="1">
    <location>
        <begin position="49"/>
        <end position="73"/>
    </location>
</feature>
<keyword evidence="1" id="KW-1133">Transmembrane helix</keyword>
<evidence type="ECO:0000256" key="1">
    <source>
        <dbReference type="SAM" id="Phobius"/>
    </source>
</evidence>
<keyword evidence="3" id="KW-1185">Reference proteome</keyword>
<dbReference type="AlphaFoldDB" id="A0A9P4I175"/>
<accession>A0A9P4I175</accession>
<name>A0A9P4I175_9PEZI</name>
<sequence length="694" mass="75802">QSPYVAESDTEPLKRTPASLYEASPNPYGFSPIHACPTRKNFLRGRSSWFTWTIIILSIYSTAFSAIFLIIALRAPRWPTIHDRGSLTPANASLVTAIFAKTIELSFATAFVAFLGQVLSRRSMAVASGGKGVTLAELSMRNWVFQPGAMITRWETVRYAGLSILGVISIVAAISGMLYTSASDALVQPQLKYGKWESKELAGNVSTSFANATYLGNHCQSPVPYDEDPDYHDSTCIDIYYNAKSSHDFQTYLANWAGFSDNSTGAVDVKNRAIANSLAGSDTTVNGTWMNVTVEEQNGRIVNKARLAMPHSGVLQAATDKRNKILQPEQLGGLGAYTLIASTPNPMIEVVCANMNRSELAPIVWTTWDNPDKLDTSDFTSQLAWYGPDNWLNKTVVDDIFGWGENVTNGEHPPVFAKYPLAYNTILNQTAQSVARPSVYILGRDGDSSTERYSLCQMRAMMTPNCSTTYVAAEEGSSLHSTCDPEHDKMAYINHWKNATEDELMKPSDDWLWIGSELANSMSLNTGIVDGKAANCRMLTEMILKKPELNPTMPSLAEAMAVVMGSSLLMSTLDAPFVGFWVSPPTHPPHPSLKNANQVQNHTGTLSTPETQYLNATVRAREYASGPNGSPQKAFFVVLAVVFFFNCLCLAYFLYHCGLVTDFSEPPNLFSLAVNSPPSAHLAGSCGVGPQGKQ</sequence>
<feature type="transmembrane region" description="Helical" evidence="1">
    <location>
        <begin position="159"/>
        <end position="179"/>
    </location>
</feature>
<dbReference type="Proteomes" id="UP000799776">
    <property type="component" value="Unassembled WGS sequence"/>
</dbReference>
<proteinExistence type="predicted"/>
<keyword evidence="1" id="KW-0812">Transmembrane</keyword>
<feature type="non-terminal residue" evidence="2">
    <location>
        <position position="694"/>
    </location>
</feature>
<feature type="transmembrane region" description="Helical" evidence="1">
    <location>
        <begin position="93"/>
        <end position="115"/>
    </location>
</feature>
<reference evidence="2" key="1">
    <citation type="journal article" date="2020" name="Stud. Mycol.">
        <title>101 Dothideomycetes genomes: a test case for predicting lifestyles and emergence of pathogens.</title>
        <authorList>
            <person name="Haridas S."/>
            <person name="Albert R."/>
            <person name="Binder M."/>
            <person name="Bloem J."/>
            <person name="Labutti K."/>
            <person name="Salamov A."/>
            <person name="Andreopoulos B."/>
            <person name="Baker S."/>
            <person name="Barry K."/>
            <person name="Bills G."/>
            <person name="Bluhm B."/>
            <person name="Cannon C."/>
            <person name="Castanera R."/>
            <person name="Culley D."/>
            <person name="Daum C."/>
            <person name="Ezra D."/>
            <person name="Gonzalez J."/>
            <person name="Henrissat B."/>
            <person name="Kuo A."/>
            <person name="Liang C."/>
            <person name="Lipzen A."/>
            <person name="Lutzoni F."/>
            <person name="Magnuson J."/>
            <person name="Mondo S."/>
            <person name="Nolan M."/>
            <person name="Ohm R."/>
            <person name="Pangilinan J."/>
            <person name="Park H.-J."/>
            <person name="Ramirez L."/>
            <person name="Alfaro M."/>
            <person name="Sun H."/>
            <person name="Tritt A."/>
            <person name="Yoshinaga Y."/>
            <person name="Zwiers L.-H."/>
            <person name="Turgeon B."/>
            <person name="Goodwin S."/>
            <person name="Spatafora J."/>
            <person name="Crous P."/>
            <person name="Grigoriev I."/>
        </authorList>
    </citation>
    <scope>NUCLEOTIDE SEQUENCE</scope>
    <source>
        <strain evidence="2">CBS 121410</strain>
    </source>
</reference>